<keyword evidence="1" id="KW-0472">Membrane</keyword>
<proteinExistence type="predicted"/>
<feature type="transmembrane region" description="Helical" evidence="1">
    <location>
        <begin position="121"/>
        <end position="144"/>
    </location>
</feature>
<keyword evidence="1" id="KW-1133">Transmembrane helix</keyword>
<organism evidence="2 3">
    <name type="scientific">Paraburkholderia dipogonis</name>
    <dbReference type="NCBI Taxonomy" id="1211383"/>
    <lineage>
        <taxon>Bacteria</taxon>
        <taxon>Pseudomonadati</taxon>
        <taxon>Pseudomonadota</taxon>
        <taxon>Betaproteobacteria</taxon>
        <taxon>Burkholderiales</taxon>
        <taxon>Burkholderiaceae</taxon>
        <taxon>Paraburkholderia</taxon>
    </lineage>
</organism>
<reference evidence="2 3" key="1">
    <citation type="submission" date="2019-03" db="EMBL/GenBank/DDBJ databases">
        <title>Complete Genome Sequence of Paraburkholderia dipogonis ICMP 19430T, a Nitrogen-fixing Symbiont of the South African Invasive Legume Dipogon lignosus in New Zealand.</title>
        <authorList>
            <person name="De Meyer S.E."/>
        </authorList>
    </citation>
    <scope>NUCLEOTIDE SEQUENCE [LARGE SCALE GENOMIC DNA]</scope>
    <source>
        <strain evidence="2 3">ICMP 19430</strain>
    </source>
</reference>
<dbReference type="RefSeq" id="WP_134456188.1">
    <property type="nucleotide sequence ID" value="NZ_JBHSSZ010000119.1"/>
</dbReference>
<feature type="transmembrane region" description="Helical" evidence="1">
    <location>
        <begin position="47"/>
        <end position="70"/>
    </location>
</feature>
<dbReference type="GeneID" id="97305353"/>
<sequence>MNFFLWVLLNLGVPIIGPIFTLVLVAPAHGWRVAKALIAGSVKDGQLFWCAIGMFASAVYEAVTALARGSSEAPVLAYYVVGLCVAAFTCSSLVMSGLVNTHYERTKAKASPRNKPFADGAFSRVEIGMSILFTCAAAIILAFLHVHLN</sequence>
<feature type="transmembrane region" description="Helical" evidence="1">
    <location>
        <begin position="6"/>
        <end position="26"/>
    </location>
</feature>
<dbReference type="EMBL" id="SNVI01000001">
    <property type="protein sequence ID" value="TFE44331.1"/>
    <property type="molecule type" value="Genomic_DNA"/>
</dbReference>
<name>A0A4Y8N3Y4_9BURK</name>
<feature type="transmembrane region" description="Helical" evidence="1">
    <location>
        <begin position="76"/>
        <end position="100"/>
    </location>
</feature>
<dbReference type="AlphaFoldDB" id="A0A4Y8N3Y4"/>
<protein>
    <recommendedName>
        <fullName evidence="4">DUF4149 domain-containing protein</fullName>
    </recommendedName>
</protein>
<gene>
    <name evidence="2" type="ORF">E2553_04380</name>
</gene>
<evidence type="ECO:0000313" key="2">
    <source>
        <dbReference type="EMBL" id="TFE44331.1"/>
    </source>
</evidence>
<comment type="caution">
    <text evidence="2">The sequence shown here is derived from an EMBL/GenBank/DDBJ whole genome shotgun (WGS) entry which is preliminary data.</text>
</comment>
<evidence type="ECO:0000313" key="3">
    <source>
        <dbReference type="Proteomes" id="UP000297385"/>
    </source>
</evidence>
<evidence type="ECO:0008006" key="4">
    <source>
        <dbReference type="Google" id="ProtNLM"/>
    </source>
</evidence>
<keyword evidence="1" id="KW-0812">Transmembrane</keyword>
<dbReference type="Proteomes" id="UP000297385">
    <property type="component" value="Unassembled WGS sequence"/>
</dbReference>
<evidence type="ECO:0000256" key="1">
    <source>
        <dbReference type="SAM" id="Phobius"/>
    </source>
</evidence>
<accession>A0A4Y8N3Y4</accession>